<accession>A0A433HRU3</accession>
<dbReference type="InterPro" id="IPR036390">
    <property type="entry name" value="WH_DNA-bd_sf"/>
</dbReference>
<dbReference type="Proteomes" id="UP000267430">
    <property type="component" value="Unassembled WGS sequence"/>
</dbReference>
<dbReference type="InterPro" id="IPR000944">
    <property type="entry name" value="Tscrpt_reg_Rrf2"/>
</dbReference>
<dbReference type="PROSITE" id="PS01332">
    <property type="entry name" value="HTH_RRF2_1"/>
    <property type="match status" value="1"/>
</dbReference>
<dbReference type="Gene3D" id="1.10.10.10">
    <property type="entry name" value="Winged helix-like DNA-binding domain superfamily/Winged helix DNA-binding domain"/>
    <property type="match status" value="1"/>
</dbReference>
<comment type="caution">
    <text evidence="2">The sequence shown here is derived from an EMBL/GenBank/DDBJ whole genome shotgun (WGS) entry which is preliminary data.</text>
</comment>
<proteinExistence type="predicted"/>
<reference evidence="2 3" key="1">
    <citation type="submission" date="2018-12" db="EMBL/GenBank/DDBJ databases">
        <title>Bacillus chawlae sp. nov., Bacillus glennii sp. nov., and Bacillus saganii sp. nov. Isolated from the Vehicle Assembly Building at Kennedy Space Center where the Viking Spacecraft were Assembled.</title>
        <authorList>
            <person name="Seuylemezian A."/>
            <person name="Vaishampayan P."/>
        </authorList>
    </citation>
    <scope>NUCLEOTIDE SEQUENCE [LARGE SCALE GENOMIC DNA]</scope>
    <source>
        <strain evidence="2 3">L5</strain>
    </source>
</reference>
<protein>
    <submittedName>
        <fullName evidence="2">Rrf2 family transcriptional regulator</fullName>
    </submittedName>
</protein>
<keyword evidence="1" id="KW-0238">DNA-binding</keyword>
<dbReference type="Pfam" id="PF02082">
    <property type="entry name" value="Rrf2"/>
    <property type="match status" value="1"/>
</dbReference>
<dbReference type="NCBIfam" id="TIGR00738">
    <property type="entry name" value="rrf2_super"/>
    <property type="match status" value="1"/>
</dbReference>
<dbReference type="SUPFAM" id="SSF46785">
    <property type="entry name" value="Winged helix' DNA-binding domain"/>
    <property type="match status" value="1"/>
</dbReference>
<organism evidence="2 3">
    <name type="scientific">Peribacillus cavernae</name>
    <dbReference type="NCBI Taxonomy" id="1674310"/>
    <lineage>
        <taxon>Bacteria</taxon>
        <taxon>Bacillati</taxon>
        <taxon>Bacillota</taxon>
        <taxon>Bacilli</taxon>
        <taxon>Bacillales</taxon>
        <taxon>Bacillaceae</taxon>
        <taxon>Peribacillus</taxon>
    </lineage>
</organism>
<dbReference type="AlphaFoldDB" id="A0A433HRU3"/>
<dbReference type="EMBL" id="RYZZ01000006">
    <property type="protein sequence ID" value="RUQ30982.1"/>
    <property type="molecule type" value="Genomic_DNA"/>
</dbReference>
<dbReference type="PROSITE" id="PS51197">
    <property type="entry name" value="HTH_RRF2_2"/>
    <property type="match status" value="1"/>
</dbReference>
<dbReference type="RefSeq" id="WP_126863767.1">
    <property type="nucleotide sequence ID" value="NZ_JAUSTX010000005.1"/>
</dbReference>
<dbReference type="GO" id="GO:0005829">
    <property type="term" value="C:cytosol"/>
    <property type="evidence" value="ECO:0007669"/>
    <property type="project" value="TreeGrafter"/>
</dbReference>
<dbReference type="OrthoDB" id="9795923at2"/>
<dbReference type="GO" id="GO:0003700">
    <property type="term" value="F:DNA-binding transcription factor activity"/>
    <property type="evidence" value="ECO:0007669"/>
    <property type="project" value="TreeGrafter"/>
</dbReference>
<keyword evidence="3" id="KW-1185">Reference proteome</keyword>
<dbReference type="PANTHER" id="PTHR33221:SF5">
    <property type="entry name" value="HTH-TYPE TRANSCRIPTIONAL REGULATOR ISCR"/>
    <property type="match status" value="1"/>
</dbReference>
<evidence type="ECO:0000256" key="1">
    <source>
        <dbReference type="ARBA" id="ARBA00023125"/>
    </source>
</evidence>
<dbReference type="PANTHER" id="PTHR33221">
    <property type="entry name" value="WINGED HELIX-TURN-HELIX TRANSCRIPTIONAL REGULATOR, RRF2 FAMILY"/>
    <property type="match status" value="1"/>
</dbReference>
<name>A0A433HRU3_9BACI</name>
<dbReference type="GO" id="GO:0003677">
    <property type="term" value="F:DNA binding"/>
    <property type="evidence" value="ECO:0007669"/>
    <property type="project" value="UniProtKB-KW"/>
</dbReference>
<dbReference type="InterPro" id="IPR030489">
    <property type="entry name" value="TR_Rrf2-type_CS"/>
</dbReference>
<evidence type="ECO:0000313" key="3">
    <source>
        <dbReference type="Proteomes" id="UP000267430"/>
    </source>
</evidence>
<sequence>MKISSKGEYALRALIALGRKEEELVQIKDISKETLVSSQYLEQILLHLKSHGYVISKRGVNGGYKLKEAPERIVIGKVIRDLEGPLAPMSCVSITSYEYCPLEDQGCMLKPLWALIRDEVADLLDHTTLQDLLDRNINKKRSDRK</sequence>
<dbReference type="InterPro" id="IPR036388">
    <property type="entry name" value="WH-like_DNA-bd_sf"/>
</dbReference>
<evidence type="ECO:0000313" key="2">
    <source>
        <dbReference type="EMBL" id="RUQ30982.1"/>
    </source>
</evidence>
<gene>
    <name evidence="2" type="ORF">ELQ35_05170</name>
</gene>